<gene>
    <name evidence="1" type="ORF">L195_g061211</name>
</gene>
<evidence type="ECO:0000313" key="2">
    <source>
        <dbReference type="Proteomes" id="UP000236291"/>
    </source>
</evidence>
<name>A0A2K3K8G0_TRIPR</name>
<reference evidence="1 2" key="2">
    <citation type="journal article" date="2017" name="Front. Plant Sci.">
        <title>Gene Classification and Mining of Molecular Markers Useful in Red Clover (Trifolium pratense) Breeding.</title>
        <authorList>
            <person name="Istvanek J."/>
            <person name="Dluhosova J."/>
            <person name="Dluhos P."/>
            <person name="Patkova L."/>
            <person name="Nedelnik J."/>
            <person name="Repkova J."/>
        </authorList>
    </citation>
    <scope>NUCLEOTIDE SEQUENCE [LARGE SCALE GENOMIC DNA]</scope>
    <source>
        <strain evidence="2">cv. Tatra</strain>
        <tissue evidence="1">Young leaves</tissue>
    </source>
</reference>
<reference evidence="1 2" key="1">
    <citation type="journal article" date="2014" name="Am. J. Bot.">
        <title>Genome assembly and annotation for red clover (Trifolium pratense; Fabaceae).</title>
        <authorList>
            <person name="Istvanek J."/>
            <person name="Jaros M."/>
            <person name="Krenek A."/>
            <person name="Repkova J."/>
        </authorList>
    </citation>
    <scope>NUCLEOTIDE SEQUENCE [LARGE SCALE GENOMIC DNA]</scope>
    <source>
        <strain evidence="2">cv. Tatra</strain>
        <tissue evidence="1">Young leaves</tissue>
    </source>
</reference>
<sequence length="31" mass="3388">RIVLLIQSLSVIDDGVEESLIPRVGCYAELS</sequence>
<feature type="non-terminal residue" evidence="1">
    <location>
        <position position="1"/>
    </location>
</feature>
<evidence type="ECO:0000313" key="1">
    <source>
        <dbReference type="EMBL" id="PNX62577.1"/>
    </source>
</evidence>
<dbReference type="EMBL" id="ASHM01148896">
    <property type="protein sequence ID" value="PNX62577.1"/>
    <property type="molecule type" value="Genomic_DNA"/>
</dbReference>
<dbReference type="Proteomes" id="UP000236291">
    <property type="component" value="Unassembled WGS sequence"/>
</dbReference>
<accession>A0A2K3K8G0</accession>
<proteinExistence type="predicted"/>
<comment type="caution">
    <text evidence="1">The sequence shown here is derived from an EMBL/GenBank/DDBJ whole genome shotgun (WGS) entry which is preliminary data.</text>
</comment>
<organism evidence="1 2">
    <name type="scientific">Trifolium pratense</name>
    <name type="common">Red clover</name>
    <dbReference type="NCBI Taxonomy" id="57577"/>
    <lineage>
        <taxon>Eukaryota</taxon>
        <taxon>Viridiplantae</taxon>
        <taxon>Streptophyta</taxon>
        <taxon>Embryophyta</taxon>
        <taxon>Tracheophyta</taxon>
        <taxon>Spermatophyta</taxon>
        <taxon>Magnoliopsida</taxon>
        <taxon>eudicotyledons</taxon>
        <taxon>Gunneridae</taxon>
        <taxon>Pentapetalae</taxon>
        <taxon>rosids</taxon>
        <taxon>fabids</taxon>
        <taxon>Fabales</taxon>
        <taxon>Fabaceae</taxon>
        <taxon>Papilionoideae</taxon>
        <taxon>50 kb inversion clade</taxon>
        <taxon>NPAAA clade</taxon>
        <taxon>Hologalegina</taxon>
        <taxon>IRL clade</taxon>
        <taxon>Trifolieae</taxon>
        <taxon>Trifolium</taxon>
    </lineage>
</organism>
<protein>
    <submittedName>
        <fullName evidence="1">Uncharacterized protein</fullName>
    </submittedName>
</protein>
<dbReference type="AlphaFoldDB" id="A0A2K3K8G0"/>